<keyword evidence="1" id="KW-0812">Transmembrane</keyword>
<feature type="domain" description="Glycosyltransferase 2-like" evidence="2">
    <location>
        <begin position="14"/>
        <end position="177"/>
    </location>
</feature>
<comment type="caution">
    <text evidence="3">The sequence shown here is derived from an EMBL/GenBank/DDBJ whole genome shotgun (WGS) entry which is preliminary data.</text>
</comment>
<keyword evidence="1" id="KW-1133">Transmembrane helix</keyword>
<dbReference type="InterPro" id="IPR029044">
    <property type="entry name" value="Nucleotide-diphossugar_trans"/>
</dbReference>
<organism evidence="3 4">
    <name type="scientific">Dyadobacter linearis</name>
    <dbReference type="NCBI Taxonomy" id="2823330"/>
    <lineage>
        <taxon>Bacteria</taxon>
        <taxon>Pseudomonadati</taxon>
        <taxon>Bacteroidota</taxon>
        <taxon>Cytophagia</taxon>
        <taxon>Cytophagales</taxon>
        <taxon>Spirosomataceae</taxon>
        <taxon>Dyadobacter</taxon>
    </lineage>
</organism>
<evidence type="ECO:0000313" key="3">
    <source>
        <dbReference type="EMBL" id="CAG5072007.1"/>
    </source>
</evidence>
<dbReference type="InterPro" id="IPR001173">
    <property type="entry name" value="Glyco_trans_2-like"/>
</dbReference>
<protein>
    <recommendedName>
        <fullName evidence="2">Glycosyltransferase 2-like domain-containing protein</fullName>
    </recommendedName>
</protein>
<dbReference type="Gene3D" id="3.90.550.10">
    <property type="entry name" value="Spore Coat Polysaccharide Biosynthesis Protein SpsA, Chain A"/>
    <property type="match status" value="1"/>
</dbReference>
<keyword evidence="4" id="KW-1185">Reference proteome</keyword>
<gene>
    <name evidence="3" type="ORF">DYBT9623_03947</name>
</gene>
<evidence type="ECO:0000259" key="2">
    <source>
        <dbReference type="Pfam" id="PF00535"/>
    </source>
</evidence>
<sequence length="272" mass="32063">MTEYSMNKKSDLCLIIPHFNNVDGLIRSLESLNEEVTFDVLIIDDGSTPSLQPDEYFLDRFPHLSLNIVRISHQGIIQVSILGLRYVEFNRYIYTARLDAGDLCMSNRLTIQRNYLHSHPEIYLLGTFCEYFDLETDKTIAIKRFPTTMPGIRKKIYFNTVFEHPTVMFRVKAIEKVGYYPEDYIVAMDYAYFFKFVSNFECAMIPEVLIRKEISSTSISTVKRKKQVINRLRAISENFTPKWYFFAGIAYTAILYVIPYSFLNRFKKYFFK</sequence>
<evidence type="ECO:0000256" key="1">
    <source>
        <dbReference type="SAM" id="Phobius"/>
    </source>
</evidence>
<proteinExistence type="predicted"/>
<reference evidence="3 4" key="1">
    <citation type="submission" date="2021-04" db="EMBL/GenBank/DDBJ databases">
        <authorList>
            <person name="Rodrigo-Torres L."/>
            <person name="Arahal R. D."/>
            <person name="Lucena T."/>
        </authorList>
    </citation>
    <scope>NUCLEOTIDE SEQUENCE [LARGE SCALE GENOMIC DNA]</scope>
    <source>
        <strain evidence="3 4">CECT 9623</strain>
    </source>
</reference>
<evidence type="ECO:0000313" key="4">
    <source>
        <dbReference type="Proteomes" id="UP000679725"/>
    </source>
</evidence>
<keyword evidence="1" id="KW-0472">Membrane</keyword>
<dbReference type="EMBL" id="CAJRAU010000006">
    <property type="protein sequence ID" value="CAG5072007.1"/>
    <property type="molecule type" value="Genomic_DNA"/>
</dbReference>
<accession>A0ABM8UUL9</accession>
<feature type="transmembrane region" description="Helical" evidence="1">
    <location>
        <begin position="243"/>
        <end position="263"/>
    </location>
</feature>
<dbReference type="SUPFAM" id="SSF53448">
    <property type="entry name" value="Nucleotide-diphospho-sugar transferases"/>
    <property type="match status" value="1"/>
</dbReference>
<dbReference type="Pfam" id="PF00535">
    <property type="entry name" value="Glycos_transf_2"/>
    <property type="match status" value="1"/>
</dbReference>
<dbReference type="Proteomes" id="UP000679725">
    <property type="component" value="Unassembled WGS sequence"/>
</dbReference>
<name>A0ABM8UUL9_9BACT</name>